<dbReference type="AlphaFoldDB" id="A0A4U0WFD4"/>
<dbReference type="OrthoDB" id="10504119at2759"/>
<reference evidence="1 2" key="1">
    <citation type="submission" date="2017-03" db="EMBL/GenBank/DDBJ databases">
        <title>Genomes of endolithic fungi from Antarctica.</title>
        <authorList>
            <person name="Coleine C."/>
            <person name="Masonjones S."/>
            <person name="Stajich J.E."/>
        </authorList>
    </citation>
    <scope>NUCLEOTIDE SEQUENCE [LARGE SCALE GENOMIC DNA]</scope>
    <source>
        <strain evidence="1 2">CCFEE 5184</strain>
    </source>
</reference>
<gene>
    <name evidence="1" type="ORF">B0A55_12373</name>
</gene>
<sequence>TILPNFFDMTPTFECKMSDVEMLGSSEDGNSHCKDAISVLENHLLNFGSTAEDLIAVDSEDHKDAAPFDNI</sequence>
<proteinExistence type="predicted"/>
<accession>A0A4U0WFD4</accession>
<comment type="caution">
    <text evidence="1">The sequence shown here is derived from an EMBL/GenBank/DDBJ whole genome shotgun (WGS) entry which is preliminary data.</text>
</comment>
<evidence type="ECO:0000313" key="2">
    <source>
        <dbReference type="Proteomes" id="UP000309340"/>
    </source>
</evidence>
<feature type="non-terminal residue" evidence="1">
    <location>
        <position position="1"/>
    </location>
</feature>
<organism evidence="1 2">
    <name type="scientific">Friedmanniomyces simplex</name>
    <dbReference type="NCBI Taxonomy" id="329884"/>
    <lineage>
        <taxon>Eukaryota</taxon>
        <taxon>Fungi</taxon>
        <taxon>Dikarya</taxon>
        <taxon>Ascomycota</taxon>
        <taxon>Pezizomycotina</taxon>
        <taxon>Dothideomycetes</taxon>
        <taxon>Dothideomycetidae</taxon>
        <taxon>Mycosphaerellales</taxon>
        <taxon>Teratosphaeriaceae</taxon>
        <taxon>Friedmanniomyces</taxon>
    </lineage>
</organism>
<keyword evidence="2" id="KW-1185">Reference proteome</keyword>
<protein>
    <submittedName>
        <fullName evidence="1">Uncharacterized protein</fullName>
    </submittedName>
</protein>
<dbReference type="Proteomes" id="UP000309340">
    <property type="component" value="Unassembled WGS sequence"/>
</dbReference>
<name>A0A4U0WFD4_9PEZI</name>
<dbReference type="EMBL" id="NAJQ01001272">
    <property type="protein sequence ID" value="TKA61128.1"/>
    <property type="molecule type" value="Genomic_DNA"/>
</dbReference>
<evidence type="ECO:0000313" key="1">
    <source>
        <dbReference type="EMBL" id="TKA61128.1"/>
    </source>
</evidence>